<sequence length="178" mass="19974">MRRQFLSLHRALFFVISGYLIISSIPAFAAERVVLKYRIFRESLSVEELSTFAQTGKLSTGLKIDLALAQQNPKAIRQSLIAPVKVNPIILDRVLNSPVGNVILDELSQVIHSPSRKADRQAWRSALAISASDDGQITLLEIMQNYPTAEIEVDGERLESAYRQLRRLQVSFQDLLGI</sequence>
<dbReference type="HOGENOM" id="CLU_107447_0_0_3"/>
<name>K9X3V4_9NOST</name>
<dbReference type="eggNOG" id="COG4188">
    <property type="taxonomic scope" value="Bacteria"/>
</dbReference>
<dbReference type="KEGG" id="csg:Cylst_5073"/>
<organism evidence="2 3">
    <name type="scientific">Cylindrospermum stagnale PCC 7417</name>
    <dbReference type="NCBI Taxonomy" id="56107"/>
    <lineage>
        <taxon>Bacteria</taxon>
        <taxon>Bacillati</taxon>
        <taxon>Cyanobacteriota</taxon>
        <taxon>Cyanophyceae</taxon>
        <taxon>Nostocales</taxon>
        <taxon>Nostocaceae</taxon>
        <taxon>Cylindrospermum</taxon>
    </lineage>
</organism>
<evidence type="ECO:0000259" key="1">
    <source>
        <dbReference type="Pfam" id="PF07176"/>
    </source>
</evidence>
<gene>
    <name evidence="2" type="ORF">Cylst_5073</name>
</gene>
<evidence type="ECO:0000313" key="2">
    <source>
        <dbReference type="EMBL" id="AFZ27118.1"/>
    </source>
</evidence>
<accession>K9X3V4</accession>
<dbReference type="RefSeq" id="WP_015210353.1">
    <property type="nucleotide sequence ID" value="NC_019757.1"/>
</dbReference>
<dbReference type="InterPro" id="IPR010802">
    <property type="entry name" value="DUF1400"/>
</dbReference>
<dbReference type="Proteomes" id="UP000010475">
    <property type="component" value="Chromosome"/>
</dbReference>
<protein>
    <recommendedName>
        <fullName evidence="1">DUF1400 domain-containing protein</fullName>
    </recommendedName>
</protein>
<dbReference type="Pfam" id="PF07176">
    <property type="entry name" value="DUF1400"/>
    <property type="match status" value="1"/>
</dbReference>
<feature type="domain" description="DUF1400" evidence="1">
    <location>
        <begin position="29"/>
        <end position="154"/>
    </location>
</feature>
<keyword evidence="3" id="KW-1185">Reference proteome</keyword>
<evidence type="ECO:0000313" key="3">
    <source>
        <dbReference type="Proteomes" id="UP000010475"/>
    </source>
</evidence>
<proteinExistence type="predicted"/>
<dbReference type="EMBL" id="CP003642">
    <property type="protein sequence ID" value="AFZ27118.1"/>
    <property type="molecule type" value="Genomic_DNA"/>
</dbReference>
<reference evidence="2 3" key="1">
    <citation type="submission" date="2012-06" db="EMBL/GenBank/DDBJ databases">
        <title>Finished chromosome of genome of Cylindrospermum stagnale PCC 7417.</title>
        <authorList>
            <consortium name="US DOE Joint Genome Institute"/>
            <person name="Gugger M."/>
            <person name="Coursin T."/>
            <person name="Rippka R."/>
            <person name="Tandeau De Marsac N."/>
            <person name="Huntemann M."/>
            <person name="Wei C.-L."/>
            <person name="Han J."/>
            <person name="Detter J.C."/>
            <person name="Han C."/>
            <person name="Tapia R."/>
            <person name="Chen A."/>
            <person name="Kyrpides N."/>
            <person name="Mavromatis K."/>
            <person name="Markowitz V."/>
            <person name="Szeto E."/>
            <person name="Ivanova N."/>
            <person name="Pagani I."/>
            <person name="Pati A."/>
            <person name="Goodwin L."/>
            <person name="Nordberg H.P."/>
            <person name="Cantor M.N."/>
            <person name="Hua S.X."/>
            <person name="Woyke T."/>
            <person name="Kerfeld C.A."/>
        </authorList>
    </citation>
    <scope>NUCLEOTIDE SEQUENCE [LARGE SCALE GENOMIC DNA]</scope>
    <source>
        <strain evidence="2 3">PCC 7417</strain>
    </source>
</reference>
<dbReference type="STRING" id="56107.Cylst_5073"/>
<dbReference type="OrthoDB" id="454181at2"/>
<dbReference type="AlphaFoldDB" id="K9X3V4"/>